<organism evidence="1 2">
    <name type="scientific">Halosolutus amylolyticus</name>
    <dbReference type="NCBI Taxonomy" id="2932267"/>
    <lineage>
        <taxon>Archaea</taxon>
        <taxon>Methanobacteriati</taxon>
        <taxon>Methanobacteriota</taxon>
        <taxon>Stenosarchaea group</taxon>
        <taxon>Halobacteria</taxon>
        <taxon>Halobacteriales</taxon>
        <taxon>Natrialbaceae</taxon>
        <taxon>Halosolutus</taxon>
    </lineage>
</organism>
<name>A0ABD5PV08_9EURY</name>
<reference evidence="1 2" key="1">
    <citation type="journal article" date="2019" name="Int. J. Syst. Evol. Microbiol.">
        <title>The Global Catalogue of Microorganisms (GCM) 10K type strain sequencing project: providing services to taxonomists for standard genome sequencing and annotation.</title>
        <authorList>
            <consortium name="The Broad Institute Genomics Platform"/>
            <consortium name="The Broad Institute Genome Sequencing Center for Infectious Disease"/>
            <person name="Wu L."/>
            <person name="Ma J."/>
        </authorList>
    </citation>
    <scope>NUCLEOTIDE SEQUENCE [LARGE SCALE GENOMIC DNA]</scope>
    <source>
        <strain evidence="1 2">WLHS5</strain>
    </source>
</reference>
<evidence type="ECO:0008006" key="3">
    <source>
        <dbReference type="Google" id="ProtNLM"/>
    </source>
</evidence>
<comment type="caution">
    <text evidence="1">The sequence shown here is derived from an EMBL/GenBank/DDBJ whole genome shotgun (WGS) entry which is preliminary data.</text>
</comment>
<proteinExistence type="predicted"/>
<dbReference type="Gene3D" id="3.10.28.10">
    <property type="entry name" value="Homing endonucleases"/>
    <property type="match status" value="1"/>
</dbReference>
<protein>
    <recommendedName>
        <fullName evidence="3">LAGLIDADG homing endonuclease</fullName>
    </recommendedName>
</protein>
<dbReference type="Proteomes" id="UP001595898">
    <property type="component" value="Unassembled WGS sequence"/>
</dbReference>
<dbReference type="InterPro" id="IPR027434">
    <property type="entry name" value="Homing_endonucl"/>
</dbReference>
<dbReference type="SUPFAM" id="SSF55608">
    <property type="entry name" value="Homing endonucleases"/>
    <property type="match status" value="1"/>
</dbReference>
<keyword evidence="2" id="KW-1185">Reference proteome</keyword>
<evidence type="ECO:0000313" key="1">
    <source>
        <dbReference type="EMBL" id="MFC4544407.1"/>
    </source>
</evidence>
<dbReference type="EMBL" id="JBHSFA010000011">
    <property type="protein sequence ID" value="MFC4544407.1"/>
    <property type="molecule type" value="Genomic_DNA"/>
</dbReference>
<evidence type="ECO:0000313" key="2">
    <source>
        <dbReference type="Proteomes" id="UP001595898"/>
    </source>
</evidence>
<dbReference type="AlphaFoldDB" id="A0ABD5PV08"/>
<sequence>MKVNEPYEEQAIPIPYVAGVFDGMGSIILAIQEKKRTGVGYQVQPWLRITTNSEPLAGLLDEFALQHGLRHQFNETEAGSIRWQIQAVEDCERFLDLVMPYLVKEYERAEIMRNDILPLLKDQDHHTKQGMIRLAGLGGELTATRNRQRERKYTEDYFRELWEDDLTGTS</sequence>
<dbReference type="RefSeq" id="WP_250141140.1">
    <property type="nucleotide sequence ID" value="NZ_JALIQP010000003.1"/>
</dbReference>
<accession>A0ABD5PV08</accession>
<gene>
    <name evidence="1" type="ORF">ACFO5R_20980</name>
</gene>